<name>A0ABR1LCW7_9PEZI</name>
<keyword evidence="1" id="KW-1133">Transmembrane helix</keyword>
<feature type="transmembrane region" description="Helical" evidence="1">
    <location>
        <begin position="42"/>
        <end position="65"/>
    </location>
</feature>
<proteinExistence type="predicted"/>
<feature type="transmembrane region" description="Helical" evidence="1">
    <location>
        <begin position="152"/>
        <end position="171"/>
    </location>
</feature>
<protein>
    <submittedName>
        <fullName evidence="2">Uncharacterized protein</fullName>
    </submittedName>
</protein>
<evidence type="ECO:0000256" key="1">
    <source>
        <dbReference type="SAM" id="Phobius"/>
    </source>
</evidence>
<accession>A0ABR1LCW7</accession>
<comment type="caution">
    <text evidence="2">The sequence shown here is derived from an EMBL/GenBank/DDBJ whole genome shotgun (WGS) entry which is preliminary data.</text>
</comment>
<evidence type="ECO:0000313" key="2">
    <source>
        <dbReference type="EMBL" id="KAK7533083.1"/>
    </source>
</evidence>
<gene>
    <name evidence="2" type="ORF">J3D65DRAFT_69153</name>
</gene>
<dbReference type="Proteomes" id="UP001360953">
    <property type="component" value="Unassembled WGS sequence"/>
</dbReference>
<feature type="transmembrane region" description="Helical" evidence="1">
    <location>
        <begin position="85"/>
        <end position="105"/>
    </location>
</feature>
<dbReference type="RefSeq" id="XP_066652476.1">
    <property type="nucleotide sequence ID" value="XM_066803922.1"/>
</dbReference>
<keyword evidence="1" id="KW-0812">Transmembrane</keyword>
<dbReference type="EMBL" id="JBBPEH010000010">
    <property type="protein sequence ID" value="KAK7533083.1"/>
    <property type="molecule type" value="Genomic_DNA"/>
</dbReference>
<keyword evidence="1" id="KW-0472">Membrane</keyword>
<keyword evidence="3" id="KW-1185">Reference proteome</keyword>
<reference evidence="2 3" key="1">
    <citation type="submission" date="2024-04" db="EMBL/GenBank/DDBJ databases">
        <title>Phyllosticta paracitricarpa is synonymous to the EU quarantine fungus P. citricarpa based on phylogenomic analyses.</title>
        <authorList>
            <consortium name="Lawrence Berkeley National Laboratory"/>
            <person name="Van ingen-buijs V.A."/>
            <person name="Van westerhoven A.C."/>
            <person name="Haridas S."/>
            <person name="Skiadas P."/>
            <person name="Martin F."/>
            <person name="Groenewald J.Z."/>
            <person name="Crous P.W."/>
            <person name="Seidl M.F."/>
        </authorList>
    </citation>
    <scope>NUCLEOTIDE SEQUENCE [LARGE SCALE GENOMIC DNA]</scope>
    <source>
        <strain evidence="2 3">CPC 17464</strain>
    </source>
</reference>
<sequence length="183" mass="20520">MSWRSITQLIDFAARSAHKLLKRHSGSSAFRAWSGYCSSPTFAGFMMTKALTNFCIFSLNCFSAVRKKAQQSTRLAPVAMNVARLALLLQKFAGSASLVTLITPLEFYYQAPTTSCLSPFLFLKFLSESGSSWTFTFSSFPPLSTSTSADSLLLWLAFSFPLHFFFFSLPLHDEEMLSRWTPN</sequence>
<dbReference type="GeneID" id="92036828"/>
<organism evidence="2 3">
    <name type="scientific">Phyllosticta citribraziliensis</name>
    <dbReference type="NCBI Taxonomy" id="989973"/>
    <lineage>
        <taxon>Eukaryota</taxon>
        <taxon>Fungi</taxon>
        <taxon>Dikarya</taxon>
        <taxon>Ascomycota</taxon>
        <taxon>Pezizomycotina</taxon>
        <taxon>Dothideomycetes</taxon>
        <taxon>Dothideomycetes incertae sedis</taxon>
        <taxon>Botryosphaeriales</taxon>
        <taxon>Phyllostictaceae</taxon>
        <taxon>Phyllosticta</taxon>
    </lineage>
</organism>
<evidence type="ECO:0000313" key="3">
    <source>
        <dbReference type="Proteomes" id="UP001360953"/>
    </source>
</evidence>